<comment type="subcellular location">
    <subcellularLocation>
        <location evidence="1">Membrane</location>
        <topology evidence="1">Multi-pass membrane protein</topology>
    </subcellularLocation>
</comment>
<keyword evidence="2 9" id="KW-0328">Glycosyltransferase</keyword>
<dbReference type="InterPro" id="IPR029044">
    <property type="entry name" value="Nucleotide-diphossugar_trans"/>
</dbReference>
<proteinExistence type="predicted"/>
<evidence type="ECO:0000256" key="3">
    <source>
        <dbReference type="ARBA" id="ARBA00022679"/>
    </source>
</evidence>
<dbReference type="Pfam" id="PF13641">
    <property type="entry name" value="Glyco_tranf_2_3"/>
    <property type="match status" value="1"/>
</dbReference>
<keyword evidence="3 9" id="KW-0808">Transferase</keyword>
<dbReference type="EC" id="2.4.-.-" evidence="9"/>
<dbReference type="GO" id="GO:0016757">
    <property type="term" value="F:glycosyltransferase activity"/>
    <property type="evidence" value="ECO:0007669"/>
    <property type="project" value="UniProtKB-KW"/>
</dbReference>
<keyword evidence="10" id="KW-1185">Reference proteome</keyword>
<keyword evidence="5 8" id="KW-1133">Transmembrane helix</keyword>
<organism evidence="9 10">
    <name type="scientific">Ornithinimicrobium cryptoxanthini</name>
    <dbReference type="NCBI Taxonomy" id="2934161"/>
    <lineage>
        <taxon>Bacteria</taxon>
        <taxon>Bacillati</taxon>
        <taxon>Actinomycetota</taxon>
        <taxon>Actinomycetes</taxon>
        <taxon>Micrococcales</taxon>
        <taxon>Ornithinimicrobiaceae</taxon>
        <taxon>Ornithinimicrobium</taxon>
    </lineage>
</organism>
<evidence type="ECO:0000256" key="5">
    <source>
        <dbReference type="ARBA" id="ARBA00022989"/>
    </source>
</evidence>
<evidence type="ECO:0000313" key="9">
    <source>
        <dbReference type="EMBL" id="USQ76070.1"/>
    </source>
</evidence>
<feature type="transmembrane region" description="Helical" evidence="8">
    <location>
        <begin position="405"/>
        <end position="423"/>
    </location>
</feature>
<dbReference type="RefSeq" id="WP_252620744.1">
    <property type="nucleotide sequence ID" value="NZ_CP099490.1"/>
</dbReference>
<dbReference type="Gene3D" id="3.90.550.10">
    <property type="entry name" value="Spore Coat Polysaccharide Biosynthesis Protein SpsA, Chain A"/>
    <property type="match status" value="1"/>
</dbReference>
<evidence type="ECO:0000313" key="10">
    <source>
        <dbReference type="Proteomes" id="UP001056535"/>
    </source>
</evidence>
<sequence>MALALCITFLGYVMAILLPFLRHQKTAAGDPQSFEWHVLIPCLDEERVVHRTVTRMREMHPSAHVWAIDDDSSDGTLTILEDLARTDLRVHVVRRTPPQARQGKGAALNAGWRAIRRHLEMVHGEDYEKAAERVVVGVIDADGVLDPDALATLSGPTIFGDTQVGAAQLQVRMVNRGESGRIDAGDPEPVTRFGRLLVTLQDLEFRSVIAAMQHLRRSLGSVGMGGNGQFSRLSVLDLIAEQHGTPWHGSLLEDFELGLHVLLVGRRNEYCNDVWVAQEGLPSARALVRQRTRWAQGGMECLRYLGAVLRSRNLSTPAALEICYFLLIPWTQLVGSVVYVAAWGFVIRYAVMTPAGVTGWFAGGAWGLIPLIIVFGIGPLAVWGLVYRIKAEPGTGRGRALLLGLAYWIYSYLMIVSVWRAAFRIARSKSDWVKTDRVYQGLAKGSAPRAAGRAHPPSTSGSLATSAAEPATFTR</sequence>
<dbReference type="Proteomes" id="UP001056535">
    <property type="component" value="Chromosome"/>
</dbReference>
<evidence type="ECO:0000256" key="2">
    <source>
        <dbReference type="ARBA" id="ARBA00022676"/>
    </source>
</evidence>
<dbReference type="EMBL" id="CP099490">
    <property type="protein sequence ID" value="USQ76070.1"/>
    <property type="molecule type" value="Genomic_DNA"/>
</dbReference>
<feature type="transmembrane region" description="Helical" evidence="8">
    <location>
        <begin position="359"/>
        <end position="385"/>
    </location>
</feature>
<evidence type="ECO:0000256" key="4">
    <source>
        <dbReference type="ARBA" id="ARBA00022692"/>
    </source>
</evidence>
<dbReference type="InterPro" id="IPR050321">
    <property type="entry name" value="Glycosyltr_2/OpgH_subfam"/>
</dbReference>
<accession>A0ABY4YII2</accession>
<dbReference type="SUPFAM" id="SSF53448">
    <property type="entry name" value="Nucleotide-diphospho-sugar transferases"/>
    <property type="match status" value="1"/>
</dbReference>
<evidence type="ECO:0000256" key="7">
    <source>
        <dbReference type="SAM" id="MobiDB-lite"/>
    </source>
</evidence>
<reference evidence="9" key="1">
    <citation type="submission" date="2022-06" db="EMBL/GenBank/DDBJ databases">
        <title>Ornithinimicrobium JY.X270.</title>
        <authorList>
            <person name="Huang Y."/>
        </authorList>
    </citation>
    <scope>NUCLEOTIDE SEQUENCE</scope>
    <source>
        <strain evidence="9">JY.X270</strain>
    </source>
</reference>
<evidence type="ECO:0000256" key="1">
    <source>
        <dbReference type="ARBA" id="ARBA00004141"/>
    </source>
</evidence>
<keyword evidence="6 8" id="KW-0472">Membrane</keyword>
<dbReference type="PANTHER" id="PTHR43867:SF2">
    <property type="entry name" value="CELLULOSE SYNTHASE CATALYTIC SUBUNIT A [UDP-FORMING]"/>
    <property type="match status" value="1"/>
</dbReference>
<evidence type="ECO:0000256" key="6">
    <source>
        <dbReference type="ARBA" id="ARBA00023136"/>
    </source>
</evidence>
<name>A0ABY4YII2_9MICO</name>
<gene>
    <name evidence="9" type="ORF">NF557_15980</name>
</gene>
<keyword evidence="4 8" id="KW-0812">Transmembrane</keyword>
<protein>
    <submittedName>
        <fullName evidence="9">Glycosyltransferase</fullName>
        <ecNumber evidence="9">2.4.-.-</ecNumber>
    </submittedName>
</protein>
<feature type="transmembrane region" description="Helical" evidence="8">
    <location>
        <begin position="324"/>
        <end position="347"/>
    </location>
</feature>
<evidence type="ECO:0000256" key="8">
    <source>
        <dbReference type="SAM" id="Phobius"/>
    </source>
</evidence>
<feature type="region of interest" description="Disordered" evidence="7">
    <location>
        <begin position="447"/>
        <end position="475"/>
    </location>
</feature>
<dbReference type="PANTHER" id="PTHR43867">
    <property type="entry name" value="CELLULOSE SYNTHASE CATALYTIC SUBUNIT A [UDP-FORMING]"/>
    <property type="match status" value="1"/>
</dbReference>